<organism evidence="1 2">
    <name type="scientific">Trema orientale</name>
    <name type="common">Charcoal tree</name>
    <name type="synonym">Celtis orientalis</name>
    <dbReference type="NCBI Taxonomy" id="63057"/>
    <lineage>
        <taxon>Eukaryota</taxon>
        <taxon>Viridiplantae</taxon>
        <taxon>Streptophyta</taxon>
        <taxon>Embryophyta</taxon>
        <taxon>Tracheophyta</taxon>
        <taxon>Spermatophyta</taxon>
        <taxon>Magnoliopsida</taxon>
        <taxon>eudicotyledons</taxon>
        <taxon>Gunneridae</taxon>
        <taxon>Pentapetalae</taxon>
        <taxon>rosids</taxon>
        <taxon>fabids</taxon>
        <taxon>Rosales</taxon>
        <taxon>Cannabaceae</taxon>
        <taxon>Trema</taxon>
    </lineage>
</organism>
<dbReference type="OrthoDB" id="10291265at2759"/>
<protein>
    <submittedName>
        <fullName evidence="1">Uncharacterized protein</fullName>
    </submittedName>
</protein>
<dbReference type="AlphaFoldDB" id="A0A2P5AB61"/>
<sequence>MEPRRMVHGKNAHWFQIFVLADKFLFLCNYSKRSTMITRMFDHHLAERKFVLHAKIAETSWLNIWPMATNFSFSLGWEGVGHNPMKNG</sequence>
<reference evidence="2" key="1">
    <citation type="submission" date="2016-06" db="EMBL/GenBank/DDBJ databases">
        <title>Parallel loss of symbiosis genes in relatives of nitrogen-fixing non-legume Parasponia.</title>
        <authorList>
            <person name="Van Velzen R."/>
            <person name="Holmer R."/>
            <person name="Bu F."/>
            <person name="Rutten L."/>
            <person name="Van Zeijl A."/>
            <person name="Liu W."/>
            <person name="Santuari L."/>
            <person name="Cao Q."/>
            <person name="Sharma T."/>
            <person name="Shen D."/>
            <person name="Roswanjaya Y."/>
            <person name="Wardhani T."/>
            <person name="Kalhor M.S."/>
            <person name="Jansen J."/>
            <person name="Van den Hoogen J."/>
            <person name="Gungor B."/>
            <person name="Hartog M."/>
            <person name="Hontelez J."/>
            <person name="Verver J."/>
            <person name="Yang W.-C."/>
            <person name="Schijlen E."/>
            <person name="Repin R."/>
            <person name="Schilthuizen M."/>
            <person name="Schranz E."/>
            <person name="Heidstra R."/>
            <person name="Miyata K."/>
            <person name="Fedorova E."/>
            <person name="Kohlen W."/>
            <person name="Bisseling T."/>
            <person name="Smit S."/>
            <person name="Geurts R."/>
        </authorList>
    </citation>
    <scope>NUCLEOTIDE SEQUENCE [LARGE SCALE GENOMIC DNA]</scope>
    <source>
        <strain evidence="2">cv. RG33-2</strain>
    </source>
</reference>
<name>A0A2P5AB61_TREOI</name>
<dbReference type="Proteomes" id="UP000237000">
    <property type="component" value="Unassembled WGS sequence"/>
</dbReference>
<dbReference type="InParanoid" id="A0A2P5AB61"/>
<evidence type="ECO:0000313" key="2">
    <source>
        <dbReference type="Proteomes" id="UP000237000"/>
    </source>
</evidence>
<accession>A0A2P5AB61</accession>
<evidence type="ECO:0000313" key="1">
    <source>
        <dbReference type="EMBL" id="PON33783.1"/>
    </source>
</evidence>
<comment type="caution">
    <text evidence="1">The sequence shown here is derived from an EMBL/GenBank/DDBJ whole genome shotgun (WGS) entry which is preliminary data.</text>
</comment>
<dbReference type="EMBL" id="JXTC01000985">
    <property type="protein sequence ID" value="PON33783.1"/>
    <property type="molecule type" value="Genomic_DNA"/>
</dbReference>
<keyword evidence="2" id="KW-1185">Reference proteome</keyword>
<gene>
    <name evidence="1" type="ORF">TorRG33x02_354470</name>
</gene>
<proteinExistence type="predicted"/>